<name>A0A812JWA2_9DINO</name>
<dbReference type="InterPro" id="IPR002885">
    <property type="entry name" value="PPR_rpt"/>
</dbReference>
<evidence type="ECO:0000256" key="2">
    <source>
        <dbReference type="PROSITE-ProRule" id="PRU00708"/>
    </source>
</evidence>
<organism evidence="3 4">
    <name type="scientific">Symbiodinium necroappetens</name>
    <dbReference type="NCBI Taxonomy" id="1628268"/>
    <lineage>
        <taxon>Eukaryota</taxon>
        <taxon>Sar</taxon>
        <taxon>Alveolata</taxon>
        <taxon>Dinophyceae</taxon>
        <taxon>Suessiales</taxon>
        <taxon>Symbiodiniaceae</taxon>
        <taxon>Symbiodinium</taxon>
    </lineage>
</organism>
<evidence type="ECO:0008006" key="5">
    <source>
        <dbReference type="Google" id="ProtNLM"/>
    </source>
</evidence>
<dbReference type="NCBIfam" id="TIGR00756">
    <property type="entry name" value="PPR"/>
    <property type="match status" value="2"/>
</dbReference>
<dbReference type="Pfam" id="PF01535">
    <property type="entry name" value="PPR"/>
    <property type="match status" value="2"/>
</dbReference>
<protein>
    <recommendedName>
        <fullName evidence="5">Pentatricopeptide repeat-containing protein, chloroplastic</fullName>
    </recommendedName>
</protein>
<keyword evidence="1" id="KW-0677">Repeat</keyword>
<accession>A0A812JWA2</accession>
<dbReference type="PROSITE" id="PS51375">
    <property type="entry name" value="PPR"/>
    <property type="match status" value="1"/>
</dbReference>
<gene>
    <name evidence="3" type="ORF">SNEC2469_LOCUS2416</name>
</gene>
<dbReference type="PANTHER" id="PTHR47933">
    <property type="entry name" value="PENTATRICOPEPTIDE REPEAT-CONTAINING PROTEIN 1, MITOCHONDRIAL"/>
    <property type="match status" value="1"/>
</dbReference>
<keyword evidence="4" id="KW-1185">Reference proteome</keyword>
<reference evidence="3" key="1">
    <citation type="submission" date="2021-02" db="EMBL/GenBank/DDBJ databases">
        <authorList>
            <person name="Dougan E. K."/>
            <person name="Rhodes N."/>
            <person name="Thang M."/>
            <person name="Chan C."/>
        </authorList>
    </citation>
    <scope>NUCLEOTIDE SEQUENCE</scope>
</reference>
<evidence type="ECO:0000313" key="3">
    <source>
        <dbReference type="EMBL" id="CAE7214984.1"/>
    </source>
</evidence>
<comment type="caution">
    <text evidence="3">The sequence shown here is derived from an EMBL/GenBank/DDBJ whole genome shotgun (WGS) entry which is preliminary data.</text>
</comment>
<dbReference type="OrthoDB" id="10313421at2759"/>
<dbReference type="Proteomes" id="UP000601435">
    <property type="component" value="Unassembled WGS sequence"/>
</dbReference>
<proteinExistence type="predicted"/>
<evidence type="ECO:0000313" key="4">
    <source>
        <dbReference type="Proteomes" id="UP000601435"/>
    </source>
</evidence>
<dbReference type="InterPro" id="IPR011990">
    <property type="entry name" value="TPR-like_helical_dom_sf"/>
</dbReference>
<feature type="repeat" description="PPR" evidence="2">
    <location>
        <begin position="400"/>
        <end position="434"/>
    </location>
</feature>
<dbReference type="Pfam" id="PF13812">
    <property type="entry name" value="PPR_3"/>
    <property type="match status" value="1"/>
</dbReference>
<dbReference type="InterPro" id="IPR051240">
    <property type="entry name" value="Mito_RNA-Proc/Resp"/>
</dbReference>
<dbReference type="AlphaFoldDB" id="A0A812JWA2"/>
<sequence>MKTSATDGPWAVQFALLNMRNQQLQPTTVSFVLSMVALGELRHRWEHGLRFFAQMTATAIQVNERCLSASIGLHSRCSQWEAAANLLSPSLDDACFNAALLRNEWRRSLSLLLQMDFLGLRHTIITLDTVLRAYREAHLNWREAMDIASRWAVPQRRLPAAVYGTLVCTCSSARQLSMASRLFRLMCRSRVSPVSLADPVRAFRDNAAWHETLHLLDVLNSCGAEADAASCNALLGSCSTSSCWAVAWEIMARLSQADIKRDAHCILAAVDACGKASSWQAALTMISDSMRADTVMTSHCRNAAISACVPGQWPRALILANGRKEQIAATVVTLGALLSTFTEGQQWRAASSTFCHIMVHRTQPNVVVYNTLISGCGNRQVWQHSLQLAQALKSAKLQGDEITYNALISACEKGGRWDAAVSALEEMGLQSVPCGTTSINSAARVQWRQAVTVLEEICTNWLQADSFTMTAVIGAAEREGAWMQSLRMLQQSAANYLRLHSVCINAAVSACQKGGSWTVAVYLLDSNHEPEIITFNACISACSKCVQWQLATNMLCRAGRGGLVPSHITHQAVLEACYGARQWQRSILTYSREQVWDVASCSIAVLASRGACLGLTAIFLAQLKVGLLGQLRSGTQRA</sequence>
<dbReference type="GO" id="GO:0003729">
    <property type="term" value="F:mRNA binding"/>
    <property type="evidence" value="ECO:0007669"/>
    <property type="project" value="TreeGrafter"/>
</dbReference>
<dbReference type="EMBL" id="CAJNJA010006752">
    <property type="protein sequence ID" value="CAE7214984.1"/>
    <property type="molecule type" value="Genomic_DNA"/>
</dbReference>
<dbReference type="PANTHER" id="PTHR47933:SF37">
    <property type="entry name" value="OS07G0590600 PROTEIN"/>
    <property type="match status" value="1"/>
</dbReference>
<evidence type="ECO:0000256" key="1">
    <source>
        <dbReference type="ARBA" id="ARBA00022737"/>
    </source>
</evidence>
<dbReference type="Gene3D" id="1.25.40.10">
    <property type="entry name" value="Tetratricopeptide repeat domain"/>
    <property type="match status" value="4"/>
</dbReference>